<name>W0FGT6_ORNBR</name>
<geneLocation type="mitochondrion" evidence="2"/>
<keyword evidence="1" id="KW-1133">Transmembrane helix</keyword>
<dbReference type="RefSeq" id="YP_009000467.1">
    <property type="nucleotide sequence ID" value="NC_023373.1"/>
</dbReference>
<keyword evidence="1" id="KW-0472">Membrane</keyword>
<dbReference type="EMBL" id="KC769593">
    <property type="protein sequence ID" value="AHF21681.1"/>
    <property type="molecule type" value="Genomic_DNA"/>
</dbReference>
<dbReference type="CTD" id="4509"/>
<gene>
    <name evidence="2" type="primary">ATP8</name>
</gene>
<feature type="transmembrane region" description="Helical" evidence="1">
    <location>
        <begin position="12"/>
        <end position="32"/>
    </location>
</feature>
<evidence type="ECO:0000256" key="1">
    <source>
        <dbReference type="SAM" id="Phobius"/>
    </source>
</evidence>
<keyword evidence="2" id="KW-0496">Mitochondrion</keyword>
<reference evidence="2" key="1">
    <citation type="journal article" date="2014" name="Ticks Tick Borne Dis.">
        <title>Molecular phylogeny of soft ticks (Ixodida: Argasidae) inferred from mitochondrial genome and nuclear rRNA sequences.</title>
        <authorList>
            <person name="Burger T.D."/>
            <person name="Shao R."/>
            <person name="Labruna M.B."/>
            <person name="Barker S.C."/>
        </authorList>
    </citation>
    <scope>NUCLEOTIDE SEQUENCE</scope>
</reference>
<protein>
    <submittedName>
        <fullName evidence="2">ATP synthase subunit 8</fullName>
    </submittedName>
</protein>
<accession>W0FGT6</accession>
<evidence type="ECO:0000313" key="2">
    <source>
        <dbReference type="EMBL" id="AHF21681.1"/>
    </source>
</evidence>
<organism evidence="2">
    <name type="scientific">Ornithodoros brasiliensis</name>
    <name type="common">Mouro tick</name>
    <dbReference type="NCBI Taxonomy" id="888526"/>
    <lineage>
        <taxon>Eukaryota</taxon>
        <taxon>Metazoa</taxon>
        <taxon>Ecdysozoa</taxon>
        <taxon>Arthropoda</taxon>
        <taxon>Chelicerata</taxon>
        <taxon>Arachnida</taxon>
        <taxon>Acari</taxon>
        <taxon>Parasitiformes</taxon>
        <taxon>Ixodida</taxon>
        <taxon>Ixodoidea</taxon>
        <taxon>Argasidae</taxon>
        <taxon>Ornithodorinae</taxon>
        <taxon>Ornithodoros</taxon>
    </lineage>
</organism>
<keyword evidence="1" id="KW-0812">Transmembrane</keyword>
<proteinExistence type="predicted"/>
<sequence length="51" mass="6291">MPQLFPMNWNILTISFLSIMLLSIIFLHFTIFPKTNSMKIMWKPFQKTWKW</sequence>
<dbReference type="AlphaFoldDB" id="W0FGT6"/>
<dbReference type="GeneID" id="18252156"/>